<dbReference type="EMBL" id="JBHSEC010000007">
    <property type="protein sequence ID" value="MFC4410114.1"/>
    <property type="molecule type" value="Genomic_DNA"/>
</dbReference>
<dbReference type="NCBIfam" id="TIGR04398">
    <property type="entry name" value="SLAP_DUP"/>
    <property type="match status" value="1"/>
</dbReference>
<organism evidence="1 2">
    <name type="scientific">Chungangia koreensis</name>
    <dbReference type="NCBI Taxonomy" id="752657"/>
    <lineage>
        <taxon>Bacteria</taxon>
        <taxon>Bacillati</taxon>
        <taxon>Bacillota</taxon>
        <taxon>Bacilli</taxon>
        <taxon>Lactobacillales</taxon>
        <taxon>Chungangia</taxon>
    </lineage>
</organism>
<protein>
    <submittedName>
        <fullName evidence="1">SLAP domain-containing protein</fullName>
    </submittedName>
</protein>
<gene>
    <name evidence="1" type="ORF">ACFOZY_06635</name>
</gene>
<dbReference type="Proteomes" id="UP001595817">
    <property type="component" value="Unassembled WGS sequence"/>
</dbReference>
<dbReference type="RefSeq" id="WP_378153593.1">
    <property type="nucleotide sequence ID" value="NZ_JBHSEC010000007.1"/>
</dbReference>
<evidence type="ECO:0000313" key="1">
    <source>
        <dbReference type="EMBL" id="MFC4410114.1"/>
    </source>
</evidence>
<reference evidence="2" key="1">
    <citation type="journal article" date="2019" name="Int. J. Syst. Evol. Microbiol.">
        <title>The Global Catalogue of Microorganisms (GCM) 10K type strain sequencing project: providing services to taxonomists for standard genome sequencing and annotation.</title>
        <authorList>
            <consortium name="The Broad Institute Genomics Platform"/>
            <consortium name="The Broad Institute Genome Sequencing Center for Infectious Disease"/>
            <person name="Wu L."/>
            <person name="Ma J."/>
        </authorList>
    </citation>
    <scope>NUCLEOTIDE SEQUENCE [LARGE SCALE GENOMIC DNA]</scope>
    <source>
        <strain evidence="2">CCUG 59778</strain>
    </source>
</reference>
<comment type="caution">
    <text evidence="1">The sequence shown here is derived from an EMBL/GenBank/DDBJ whole genome shotgun (WGS) entry which is preliminary data.</text>
</comment>
<keyword evidence="2" id="KW-1185">Reference proteome</keyword>
<dbReference type="InterPro" id="IPR030910">
    <property type="entry name" value="SLAP_dom"/>
</dbReference>
<proteinExistence type="predicted"/>
<sequence>MQKLQFEASWDKALSKKDRVMIEELFESTKEPATEPIRFTPIWEAENYKKELLITVLIHNFTETDLNFIDAKLRYDAGQEQFAEHTFNLPNVTVPSSCSMPWTFIFPADARERVAKPENGKLTYV</sequence>
<evidence type="ECO:0000313" key="2">
    <source>
        <dbReference type="Proteomes" id="UP001595817"/>
    </source>
</evidence>
<name>A0ABV8X4P8_9LACT</name>
<accession>A0ABV8X4P8</accession>